<keyword evidence="2 5" id="KW-0812">Transmembrane</keyword>
<gene>
    <name evidence="6" type="ORF">M404DRAFT_152809</name>
</gene>
<accession>A0A0C3NH96</accession>
<evidence type="ECO:0000256" key="2">
    <source>
        <dbReference type="ARBA" id="ARBA00022692"/>
    </source>
</evidence>
<dbReference type="GO" id="GO:0035838">
    <property type="term" value="C:growing cell tip"/>
    <property type="evidence" value="ECO:0007669"/>
    <property type="project" value="TreeGrafter"/>
</dbReference>
<keyword evidence="3 5" id="KW-1133">Transmembrane helix</keyword>
<dbReference type="HOGENOM" id="CLU_076420_1_0_1"/>
<keyword evidence="4 5" id="KW-0472">Membrane</keyword>
<dbReference type="EMBL" id="KN831996">
    <property type="protein sequence ID" value="KIO00390.1"/>
    <property type="molecule type" value="Genomic_DNA"/>
</dbReference>
<feature type="transmembrane region" description="Helical" evidence="5">
    <location>
        <begin position="149"/>
        <end position="176"/>
    </location>
</feature>
<protein>
    <recommendedName>
        <fullName evidence="8">Pali-domain-containing protein</fullName>
    </recommendedName>
</protein>
<feature type="transmembrane region" description="Helical" evidence="5">
    <location>
        <begin position="120"/>
        <end position="142"/>
    </location>
</feature>
<comment type="subcellular location">
    <subcellularLocation>
        <location evidence="1">Membrane</location>
        <topology evidence="1">Multi-pass membrane protein</topology>
    </subcellularLocation>
</comment>
<dbReference type="InParanoid" id="A0A0C3NH96"/>
<dbReference type="Pfam" id="PF06687">
    <property type="entry name" value="SUR7"/>
    <property type="match status" value="1"/>
</dbReference>
<dbReference type="STRING" id="870435.A0A0C3NH96"/>
<dbReference type="PANTHER" id="PTHR28013:SF3">
    <property type="entry name" value="PROTEIN DCV1-RELATED"/>
    <property type="match status" value="1"/>
</dbReference>
<dbReference type="AlphaFoldDB" id="A0A0C3NH96"/>
<name>A0A0C3NH96_PISTI</name>
<sequence>MKRLLLFSRIPRPLQRHRYIGLASFSIFLTAFILSLLVGLSLTIIKSIYLIKIAAVNSVDPVSNAATSLVFGVWGVCGLSASGASECYGPQLGYTIPSDILSLVGLSQSVATIAEKSLLVLLVLHLVSAALSTIVFVLSLYLHSHAVAIIALITAIVTALVSSFVFAVDVVLVVLVKSHIDSLFLDANFSVEFGNGVWMVLVAVVMTWIAIVILSARACYCLGVKP</sequence>
<evidence type="ECO:0000256" key="5">
    <source>
        <dbReference type="SAM" id="Phobius"/>
    </source>
</evidence>
<evidence type="ECO:0000256" key="4">
    <source>
        <dbReference type="ARBA" id="ARBA00023136"/>
    </source>
</evidence>
<evidence type="ECO:0000256" key="3">
    <source>
        <dbReference type="ARBA" id="ARBA00022989"/>
    </source>
</evidence>
<keyword evidence="7" id="KW-1185">Reference proteome</keyword>
<evidence type="ECO:0008006" key="8">
    <source>
        <dbReference type="Google" id="ProtNLM"/>
    </source>
</evidence>
<dbReference type="PANTHER" id="PTHR28013">
    <property type="entry name" value="PROTEIN DCV1-RELATED"/>
    <property type="match status" value="1"/>
</dbReference>
<feature type="transmembrane region" description="Helical" evidence="5">
    <location>
        <begin position="20"/>
        <end position="45"/>
    </location>
</feature>
<dbReference type="InterPro" id="IPR051380">
    <property type="entry name" value="pH-response_reg_palI/RIM9"/>
</dbReference>
<evidence type="ECO:0000256" key="1">
    <source>
        <dbReference type="ARBA" id="ARBA00004141"/>
    </source>
</evidence>
<feature type="transmembrane region" description="Helical" evidence="5">
    <location>
        <begin position="65"/>
        <end position="84"/>
    </location>
</feature>
<dbReference type="OrthoDB" id="3881at2759"/>
<dbReference type="InterPro" id="IPR009571">
    <property type="entry name" value="SUR7/Rim9-like_fungi"/>
</dbReference>
<reference evidence="6 7" key="1">
    <citation type="submission" date="2014-04" db="EMBL/GenBank/DDBJ databases">
        <authorList>
            <consortium name="DOE Joint Genome Institute"/>
            <person name="Kuo A."/>
            <person name="Kohler A."/>
            <person name="Costa M.D."/>
            <person name="Nagy L.G."/>
            <person name="Floudas D."/>
            <person name="Copeland A."/>
            <person name="Barry K.W."/>
            <person name="Cichocki N."/>
            <person name="Veneault-Fourrey C."/>
            <person name="LaButti K."/>
            <person name="Lindquist E.A."/>
            <person name="Lipzen A."/>
            <person name="Lundell T."/>
            <person name="Morin E."/>
            <person name="Murat C."/>
            <person name="Sun H."/>
            <person name="Tunlid A."/>
            <person name="Henrissat B."/>
            <person name="Grigoriev I.V."/>
            <person name="Hibbett D.S."/>
            <person name="Martin F."/>
            <person name="Nordberg H.P."/>
            <person name="Cantor M.N."/>
            <person name="Hua S.X."/>
        </authorList>
    </citation>
    <scope>NUCLEOTIDE SEQUENCE [LARGE SCALE GENOMIC DNA]</scope>
    <source>
        <strain evidence="6 7">Marx 270</strain>
    </source>
</reference>
<organism evidence="6 7">
    <name type="scientific">Pisolithus tinctorius Marx 270</name>
    <dbReference type="NCBI Taxonomy" id="870435"/>
    <lineage>
        <taxon>Eukaryota</taxon>
        <taxon>Fungi</taxon>
        <taxon>Dikarya</taxon>
        <taxon>Basidiomycota</taxon>
        <taxon>Agaricomycotina</taxon>
        <taxon>Agaricomycetes</taxon>
        <taxon>Agaricomycetidae</taxon>
        <taxon>Boletales</taxon>
        <taxon>Sclerodermatineae</taxon>
        <taxon>Pisolithaceae</taxon>
        <taxon>Pisolithus</taxon>
    </lineage>
</organism>
<feature type="transmembrane region" description="Helical" evidence="5">
    <location>
        <begin position="196"/>
        <end position="220"/>
    </location>
</feature>
<evidence type="ECO:0000313" key="7">
    <source>
        <dbReference type="Proteomes" id="UP000054217"/>
    </source>
</evidence>
<dbReference type="GO" id="GO:0005886">
    <property type="term" value="C:plasma membrane"/>
    <property type="evidence" value="ECO:0007669"/>
    <property type="project" value="InterPro"/>
</dbReference>
<reference evidence="7" key="2">
    <citation type="submission" date="2015-01" db="EMBL/GenBank/DDBJ databases">
        <title>Evolutionary Origins and Diversification of the Mycorrhizal Mutualists.</title>
        <authorList>
            <consortium name="DOE Joint Genome Institute"/>
            <consortium name="Mycorrhizal Genomics Consortium"/>
            <person name="Kohler A."/>
            <person name="Kuo A."/>
            <person name="Nagy L.G."/>
            <person name="Floudas D."/>
            <person name="Copeland A."/>
            <person name="Barry K.W."/>
            <person name="Cichocki N."/>
            <person name="Veneault-Fourrey C."/>
            <person name="LaButti K."/>
            <person name="Lindquist E.A."/>
            <person name="Lipzen A."/>
            <person name="Lundell T."/>
            <person name="Morin E."/>
            <person name="Murat C."/>
            <person name="Riley R."/>
            <person name="Ohm R."/>
            <person name="Sun H."/>
            <person name="Tunlid A."/>
            <person name="Henrissat B."/>
            <person name="Grigoriev I.V."/>
            <person name="Hibbett D.S."/>
            <person name="Martin F."/>
        </authorList>
    </citation>
    <scope>NUCLEOTIDE SEQUENCE [LARGE SCALE GENOMIC DNA]</scope>
    <source>
        <strain evidence="7">Marx 270</strain>
    </source>
</reference>
<dbReference type="GO" id="GO:0032153">
    <property type="term" value="C:cell division site"/>
    <property type="evidence" value="ECO:0007669"/>
    <property type="project" value="TreeGrafter"/>
</dbReference>
<evidence type="ECO:0000313" key="6">
    <source>
        <dbReference type="EMBL" id="KIO00390.1"/>
    </source>
</evidence>
<dbReference type="Proteomes" id="UP000054217">
    <property type="component" value="Unassembled WGS sequence"/>
</dbReference>
<proteinExistence type="predicted"/>